<evidence type="ECO:0000313" key="2">
    <source>
        <dbReference type="EMBL" id="NLV10972.1"/>
    </source>
</evidence>
<dbReference type="EMBL" id="WOYG01000001">
    <property type="protein sequence ID" value="NLV10972.1"/>
    <property type="molecule type" value="Genomic_DNA"/>
</dbReference>
<comment type="caution">
    <text evidence="2">The sequence shown here is derived from an EMBL/GenBank/DDBJ whole genome shotgun (WGS) entry which is preliminary data.</text>
</comment>
<organism evidence="2 3">
    <name type="scientific">Halomicrobium mukohataei</name>
    <dbReference type="NCBI Taxonomy" id="57705"/>
    <lineage>
        <taxon>Archaea</taxon>
        <taxon>Methanobacteriati</taxon>
        <taxon>Methanobacteriota</taxon>
        <taxon>Stenosarchaea group</taxon>
        <taxon>Halobacteria</taxon>
        <taxon>Halobacteriales</taxon>
        <taxon>Haloarculaceae</taxon>
        <taxon>Halomicrobium</taxon>
    </lineage>
</organism>
<name>A0A847TYA8_9EURY</name>
<dbReference type="RefSeq" id="WP_170094599.1">
    <property type="nucleotide sequence ID" value="NZ_WOYG01000001.1"/>
</dbReference>
<proteinExistence type="predicted"/>
<protein>
    <submittedName>
        <fullName evidence="2">Uncharacterized protein</fullName>
    </submittedName>
</protein>
<sequence>MATRIQTETTTRTDEQHATTDPTSEDRYTRPSDHATGSRAGESWTERCGAPRTFDPTNHAEMGQFDTTADQR</sequence>
<feature type="compositionally biased region" description="Low complexity" evidence="1">
    <location>
        <begin position="1"/>
        <end position="10"/>
    </location>
</feature>
<dbReference type="GeneID" id="94361178"/>
<reference evidence="2" key="1">
    <citation type="submission" date="2019-12" db="EMBL/GenBank/DDBJ databases">
        <title>Whole-genome sequence of Halomicrobium mukohataei pws1.</title>
        <authorList>
            <person name="Verma D.K."/>
            <person name="Gopal K."/>
            <person name="Prasad E.S."/>
        </authorList>
    </citation>
    <scope>NUCLEOTIDE SEQUENCE</scope>
    <source>
        <strain evidence="2">Pws1</strain>
    </source>
</reference>
<dbReference type="Proteomes" id="UP000608662">
    <property type="component" value="Unassembled WGS sequence"/>
</dbReference>
<feature type="compositionally biased region" description="Basic and acidic residues" evidence="1">
    <location>
        <begin position="11"/>
        <end position="33"/>
    </location>
</feature>
<feature type="region of interest" description="Disordered" evidence="1">
    <location>
        <begin position="1"/>
        <end position="72"/>
    </location>
</feature>
<gene>
    <name evidence="2" type="ORF">GOC74_13670</name>
</gene>
<evidence type="ECO:0000313" key="3">
    <source>
        <dbReference type="Proteomes" id="UP000608662"/>
    </source>
</evidence>
<accession>A0A847TYA8</accession>
<evidence type="ECO:0000256" key="1">
    <source>
        <dbReference type="SAM" id="MobiDB-lite"/>
    </source>
</evidence>
<dbReference type="OrthoDB" id="216847at2157"/>
<dbReference type="AlphaFoldDB" id="A0A847TYA8"/>